<reference evidence="1 2" key="1">
    <citation type="submission" date="2024-02" db="EMBL/GenBank/DDBJ databases">
        <title>Seven novel Bacillus-like species.</title>
        <authorList>
            <person name="Liu G."/>
        </authorList>
    </citation>
    <scope>NUCLEOTIDE SEQUENCE [LARGE SCALE GENOMIC DNA]</scope>
    <source>
        <strain evidence="1 2">FJAT-52054</strain>
    </source>
</reference>
<dbReference type="Proteomes" id="UP001377337">
    <property type="component" value="Chromosome"/>
</dbReference>
<protein>
    <submittedName>
        <fullName evidence="1">Uncharacterized protein</fullName>
    </submittedName>
</protein>
<keyword evidence="2" id="KW-1185">Reference proteome</keyword>
<organism evidence="1 2">
    <name type="scientific">Metabacillus sediminis</name>
    <dbReference type="NCBI Taxonomy" id="3117746"/>
    <lineage>
        <taxon>Bacteria</taxon>
        <taxon>Bacillati</taxon>
        <taxon>Bacillota</taxon>
        <taxon>Bacilli</taxon>
        <taxon>Bacillales</taxon>
        <taxon>Bacillaceae</taxon>
        <taxon>Metabacillus</taxon>
    </lineage>
</organism>
<gene>
    <name evidence="1" type="ORF">WCV65_03710</name>
</gene>
<evidence type="ECO:0000313" key="1">
    <source>
        <dbReference type="EMBL" id="WXB97621.1"/>
    </source>
</evidence>
<proteinExistence type="predicted"/>
<dbReference type="EMBL" id="CP147407">
    <property type="protein sequence ID" value="WXB97621.1"/>
    <property type="molecule type" value="Genomic_DNA"/>
</dbReference>
<accession>A0ABZ2NKD3</accession>
<evidence type="ECO:0000313" key="2">
    <source>
        <dbReference type="Proteomes" id="UP001377337"/>
    </source>
</evidence>
<dbReference type="RefSeq" id="WP_338780177.1">
    <property type="nucleotide sequence ID" value="NZ_CP147407.1"/>
</dbReference>
<name>A0ABZ2NKD3_9BACI</name>
<sequence length="245" mass="28270">MMKRKMLLPLAAVVLAAAFFAYWFFFSKPTAFPVNEQAVAEINRTFPKAYSRTIQEAIKLDDRHMVLPFISKVKNYGLSYWVWRNHKWNVVSVDTNGKPSIWKINPADPSSYYLIWNLKPEHPLNSIDFYLIGERGYHISGGIEDYQPRVQMKEKISLREKSYGAVKLTKQWTAAIQVLSQAESAKNSDMLTMDLFPEASMFIGWIPYDKAGKESNVMFDGPSYSTSYEAIEELRPINESDMERP</sequence>